<evidence type="ECO:0008006" key="3">
    <source>
        <dbReference type="Google" id="ProtNLM"/>
    </source>
</evidence>
<comment type="caution">
    <text evidence="1">The sequence shown here is derived from an EMBL/GenBank/DDBJ whole genome shotgun (WGS) entry which is preliminary data.</text>
</comment>
<dbReference type="Gene3D" id="3.10.450.50">
    <property type="match status" value="1"/>
</dbReference>
<keyword evidence="2" id="KW-1185">Reference proteome</keyword>
<dbReference type="InterPro" id="IPR032710">
    <property type="entry name" value="NTF2-like_dom_sf"/>
</dbReference>
<reference evidence="1 2" key="1">
    <citation type="journal article" date="2019" name="Int. J. Syst. Evol. Microbiol.">
        <title>The Global Catalogue of Microorganisms (GCM) 10K type strain sequencing project: providing services to taxonomists for standard genome sequencing and annotation.</title>
        <authorList>
            <consortium name="The Broad Institute Genomics Platform"/>
            <consortium name="The Broad Institute Genome Sequencing Center for Infectious Disease"/>
            <person name="Wu L."/>
            <person name="Ma J."/>
        </authorList>
    </citation>
    <scope>NUCLEOTIDE SEQUENCE [LARGE SCALE GENOMIC DNA]</scope>
    <source>
        <strain evidence="1 2">JCM 15313</strain>
    </source>
</reference>
<dbReference type="Proteomes" id="UP001501585">
    <property type="component" value="Unassembled WGS sequence"/>
</dbReference>
<organism evidence="1 2">
    <name type="scientific">Nocardiopsis rhodophaea</name>
    <dbReference type="NCBI Taxonomy" id="280238"/>
    <lineage>
        <taxon>Bacteria</taxon>
        <taxon>Bacillati</taxon>
        <taxon>Actinomycetota</taxon>
        <taxon>Actinomycetes</taxon>
        <taxon>Streptosporangiales</taxon>
        <taxon>Nocardiopsidaceae</taxon>
        <taxon>Nocardiopsis</taxon>
    </lineage>
</organism>
<evidence type="ECO:0000313" key="2">
    <source>
        <dbReference type="Proteomes" id="UP001501585"/>
    </source>
</evidence>
<dbReference type="RefSeq" id="WP_344161172.1">
    <property type="nucleotide sequence ID" value="NZ_BAAAPC010000005.1"/>
</dbReference>
<name>A0ABN2SQI4_9ACTN</name>
<accession>A0ABN2SQI4</accession>
<protein>
    <recommendedName>
        <fullName evidence="3">SnoaL-like domain-containing protein</fullName>
    </recommendedName>
</protein>
<gene>
    <name evidence="1" type="ORF">GCM10009799_15690</name>
</gene>
<dbReference type="SUPFAM" id="SSF54427">
    <property type="entry name" value="NTF2-like"/>
    <property type="match status" value="1"/>
</dbReference>
<sequence>MAFVVEPMTDEQRKSVAFEFFRRFDRGGDVLELFDEHADAWFPKWGVAHGRQAIGRMFDDVAQLFDLISHNLEWLKFYVAGDVVVVEGTTQGVTAKGIEWRGGFTHGGRWADVMEIRDFKIQRLFIYLDPDFGGEDTSRYPWHTDGGHPTPAL</sequence>
<evidence type="ECO:0000313" key="1">
    <source>
        <dbReference type="EMBL" id="GAA1990616.1"/>
    </source>
</evidence>
<proteinExistence type="predicted"/>
<dbReference type="EMBL" id="BAAAPC010000005">
    <property type="protein sequence ID" value="GAA1990616.1"/>
    <property type="molecule type" value="Genomic_DNA"/>
</dbReference>